<accession>A0A7C3YPV4</accession>
<dbReference type="EMBL" id="DRUC01000071">
    <property type="protein sequence ID" value="HHF48501.1"/>
    <property type="molecule type" value="Genomic_DNA"/>
</dbReference>
<dbReference type="InterPro" id="IPR021122">
    <property type="entry name" value="RNA_ligase_dom_REL/Rnl2"/>
</dbReference>
<dbReference type="Gene3D" id="3.10.450.740">
    <property type="match status" value="1"/>
</dbReference>
<organism evidence="3">
    <name type="scientific">Geoglobus ahangari</name>
    <dbReference type="NCBI Taxonomy" id="113653"/>
    <lineage>
        <taxon>Archaea</taxon>
        <taxon>Methanobacteriati</taxon>
        <taxon>Methanobacteriota</taxon>
        <taxon>Archaeoglobi</taxon>
        <taxon>Archaeoglobales</taxon>
        <taxon>Archaeoglobaceae</taxon>
        <taxon>Geoglobus</taxon>
    </lineage>
</organism>
<feature type="domain" description="RNA ligase Pab1020 C-terminal" evidence="2">
    <location>
        <begin position="253"/>
        <end position="377"/>
    </location>
</feature>
<evidence type="ECO:0000313" key="4">
    <source>
        <dbReference type="EMBL" id="HHF48501.1"/>
    </source>
</evidence>
<reference evidence="3" key="1">
    <citation type="journal article" date="2020" name="mSystems">
        <title>Genome- and Community-Level Interaction Insights into Carbon Utilization and Element Cycling Functions of Hydrothermarchaeota in Hydrothermal Sediment.</title>
        <authorList>
            <person name="Zhou Z."/>
            <person name="Liu Y."/>
            <person name="Xu W."/>
            <person name="Pan J."/>
            <person name="Luo Z.H."/>
            <person name="Li M."/>
        </authorList>
    </citation>
    <scope>NUCLEOTIDE SEQUENCE [LARGE SCALE GENOMIC DNA]</scope>
    <source>
        <strain evidence="4">SpSt-10</strain>
        <strain evidence="3">SpSt-97</strain>
    </source>
</reference>
<sequence>MFVAEALNLSKYAAKKLEEKNILREALIPHSFFSDVIEAYRFDKKFGEIEEGTLVAKTTNGVKIVRGFPKIRRALTLYPTLLKHFGDYVAVEEKMNGYNVRIAKFGKNLYAITRRGYICPYTTEKARDLINPDFFNKYSDYVLCCEAVGEESPYVPKDIYGTKFDFYVFDIRHGATNKPLSVSEKEKICEEFGLKYAEIFGIFETKEAHEVVKDIIKKLGREGREGVVIKDPEMKREPIKYTTSETNAGDLRYAFRYFNDYGKDFMFSRIVREGFQSFEFKESEEEFRERCLRLGMAILEPMIQSIKEVDQNKKVVERIKLRFKDFSVMNLFLEHLRRSGVNYEIVDLKKEGKDIIIIIDRVMKSTTDKIKHHLKGNLW</sequence>
<gene>
    <name evidence="4" type="ORF">ENL48_04945</name>
    <name evidence="3" type="ORF">ENX77_03850</name>
</gene>
<dbReference type="InterPro" id="IPR041596">
    <property type="entry name" value="Lig_Pab1020_C"/>
</dbReference>
<dbReference type="Gene3D" id="3.30.470.30">
    <property type="entry name" value="DNA ligase/mRNA capping enzyme"/>
    <property type="match status" value="1"/>
</dbReference>
<name>A0A7C3YPV4_9EURY</name>
<feature type="domain" description="RNA ligase" evidence="1">
    <location>
        <begin position="88"/>
        <end position="242"/>
    </location>
</feature>
<protein>
    <submittedName>
        <fullName evidence="3">RNA ligase</fullName>
    </submittedName>
</protein>
<dbReference type="CDD" id="cd07894">
    <property type="entry name" value="Adenylation_RNA_ligase"/>
    <property type="match status" value="1"/>
</dbReference>
<evidence type="ECO:0000259" key="2">
    <source>
        <dbReference type="Pfam" id="PF18330"/>
    </source>
</evidence>
<comment type="caution">
    <text evidence="3">The sequence shown here is derived from an EMBL/GenBank/DDBJ whole genome shotgun (WGS) entry which is preliminary data.</text>
</comment>
<dbReference type="GO" id="GO:0016874">
    <property type="term" value="F:ligase activity"/>
    <property type="evidence" value="ECO:0007669"/>
    <property type="project" value="UniProtKB-KW"/>
</dbReference>
<proteinExistence type="predicted"/>
<dbReference type="EMBL" id="DTPI01000028">
    <property type="protein sequence ID" value="HGE66244.1"/>
    <property type="molecule type" value="Genomic_DNA"/>
</dbReference>
<dbReference type="Gene3D" id="3.30.70.2160">
    <property type="match status" value="1"/>
</dbReference>
<dbReference type="SUPFAM" id="SSF56091">
    <property type="entry name" value="DNA ligase/mRNA capping enzyme, catalytic domain"/>
    <property type="match status" value="1"/>
</dbReference>
<dbReference type="Gene3D" id="3.30.1490.70">
    <property type="match status" value="1"/>
</dbReference>
<evidence type="ECO:0000313" key="3">
    <source>
        <dbReference type="EMBL" id="HGE66244.1"/>
    </source>
</evidence>
<evidence type="ECO:0000259" key="1">
    <source>
        <dbReference type="Pfam" id="PF09414"/>
    </source>
</evidence>
<dbReference type="Pfam" id="PF18330">
    <property type="entry name" value="Lig_C"/>
    <property type="match status" value="1"/>
</dbReference>
<dbReference type="AlphaFoldDB" id="A0A7C3YPV4"/>
<dbReference type="InterPro" id="IPR001072">
    <property type="entry name" value="RNA_ligase_Pab1020"/>
</dbReference>
<dbReference type="NCBIfam" id="TIGR01209">
    <property type="entry name" value="RNA ligase"/>
    <property type="match status" value="1"/>
</dbReference>
<dbReference type="PRINTS" id="PR01048">
    <property type="entry name" value="Y414FAMILY"/>
</dbReference>
<dbReference type="Pfam" id="PF09414">
    <property type="entry name" value="RNA_ligase"/>
    <property type="match status" value="1"/>
</dbReference>
<keyword evidence="3" id="KW-0436">Ligase</keyword>